<reference evidence="2" key="1">
    <citation type="journal article" date="2020" name="Stud. Mycol.">
        <title>101 Dothideomycetes genomes: a test case for predicting lifestyles and emergence of pathogens.</title>
        <authorList>
            <person name="Haridas S."/>
            <person name="Albert R."/>
            <person name="Binder M."/>
            <person name="Bloem J."/>
            <person name="Labutti K."/>
            <person name="Salamov A."/>
            <person name="Andreopoulos B."/>
            <person name="Baker S."/>
            <person name="Barry K."/>
            <person name="Bills G."/>
            <person name="Bluhm B."/>
            <person name="Cannon C."/>
            <person name="Castanera R."/>
            <person name="Culley D."/>
            <person name="Daum C."/>
            <person name="Ezra D."/>
            <person name="Gonzalez J."/>
            <person name="Henrissat B."/>
            <person name="Kuo A."/>
            <person name="Liang C."/>
            <person name="Lipzen A."/>
            <person name="Lutzoni F."/>
            <person name="Magnuson J."/>
            <person name="Mondo S."/>
            <person name="Nolan M."/>
            <person name="Ohm R."/>
            <person name="Pangilinan J."/>
            <person name="Park H.-J."/>
            <person name="Ramirez L."/>
            <person name="Alfaro M."/>
            <person name="Sun H."/>
            <person name="Tritt A."/>
            <person name="Yoshinaga Y."/>
            <person name="Zwiers L.-H."/>
            <person name="Turgeon B."/>
            <person name="Goodwin S."/>
            <person name="Spatafora J."/>
            <person name="Crous P."/>
            <person name="Grigoriev I."/>
        </authorList>
    </citation>
    <scope>NUCLEOTIDE SEQUENCE</scope>
    <source>
        <strain evidence="2">CBS 690.94</strain>
    </source>
</reference>
<organism evidence="2 3">
    <name type="scientific">Karstenula rhodostoma CBS 690.94</name>
    <dbReference type="NCBI Taxonomy" id="1392251"/>
    <lineage>
        <taxon>Eukaryota</taxon>
        <taxon>Fungi</taxon>
        <taxon>Dikarya</taxon>
        <taxon>Ascomycota</taxon>
        <taxon>Pezizomycotina</taxon>
        <taxon>Dothideomycetes</taxon>
        <taxon>Pleosporomycetidae</taxon>
        <taxon>Pleosporales</taxon>
        <taxon>Massarineae</taxon>
        <taxon>Didymosphaeriaceae</taxon>
        <taxon>Karstenula</taxon>
    </lineage>
</organism>
<accession>A0A9P4PM59</accession>
<keyword evidence="3" id="KW-1185">Reference proteome</keyword>
<protein>
    <submittedName>
        <fullName evidence="2">Uncharacterized protein</fullName>
    </submittedName>
</protein>
<dbReference type="EMBL" id="MU001498">
    <property type="protein sequence ID" value="KAF2446502.1"/>
    <property type="molecule type" value="Genomic_DNA"/>
</dbReference>
<gene>
    <name evidence="2" type="ORF">P171DRAFT_472004</name>
</gene>
<dbReference type="Proteomes" id="UP000799764">
    <property type="component" value="Unassembled WGS sequence"/>
</dbReference>
<feature type="compositionally biased region" description="Basic residues" evidence="1">
    <location>
        <begin position="19"/>
        <end position="31"/>
    </location>
</feature>
<proteinExistence type="predicted"/>
<evidence type="ECO:0000313" key="2">
    <source>
        <dbReference type="EMBL" id="KAF2446502.1"/>
    </source>
</evidence>
<dbReference type="AlphaFoldDB" id="A0A9P4PM59"/>
<name>A0A9P4PM59_9PLEO</name>
<feature type="compositionally biased region" description="Polar residues" evidence="1">
    <location>
        <begin position="34"/>
        <end position="44"/>
    </location>
</feature>
<evidence type="ECO:0000313" key="3">
    <source>
        <dbReference type="Proteomes" id="UP000799764"/>
    </source>
</evidence>
<feature type="region of interest" description="Disordered" evidence="1">
    <location>
        <begin position="1"/>
        <end position="80"/>
    </location>
</feature>
<dbReference type="OrthoDB" id="3784214at2759"/>
<sequence length="386" mass="42703">MSAVKRPAASLDPAEPSSKRARPMPPTHRRPAQVSGQRPVQSSAIHEVIYISSTSPDGTEDVRPPPHMKPSGGIAPEDSLQDEPVNSIECAPRGRNKRTGLDHYLYIAGFKAKDYVAVTADFDAYRYAAPPNAPPGDPLPDIPPQTLDLGPTEPQYDYQELPVHEANYAQPIYKATTWNPLIALAIIRLAEKNLAFMNFNSDLAHLPNVGPQTLPPEFPPVDDGEPMPYLDDATTWPQLPGDQQITVAFLPEYYLDGRHALAFWTRKVPSGRLCSIVCAPCTTPELRAAGLACLAPVDAGVFESRSHDGVPAEQMEWNKFRIGVGGGEWLYPCLERDIITWERVEDVVGREWVVRVKVSLTVNGIEESSPEAQTRDAGFWHETRWE</sequence>
<comment type="caution">
    <text evidence="2">The sequence shown here is derived from an EMBL/GenBank/DDBJ whole genome shotgun (WGS) entry which is preliminary data.</text>
</comment>
<evidence type="ECO:0000256" key="1">
    <source>
        <dbReference type="SAM" id="MobiDB-lite"/>
    </source>
</evidence>